<evidence type="ECO:0000256" key="1">
    <source>
        <dbReference type="ARBA" id="ARBA00022630"/>
    </source>
</evidence>
<gene>
    <name evidence="5" type="ORF">MGL_2841</name>
</gene>
<dbReference type="Gene3D" id="3.50.50.60">
    <property type="entry name" value="FAD/NAD(P)-binding domain"/>
    <property type="match status" value="2"/>
</dbReference>
<dbReference type="GO" id="GO:0005739">
    <property type="term" value="C:mitochondrion"/>
    <property type="evidence" value="ECO:0007669"/>
    <property type="project" value="TreeGrafter"/>
</dbReference>
<dbReference type="InterPro" id="IPR002938">
    <property type="entry name" value="FAD-bd"/>
</dbReference>
<keyword evidence="1" id="KW-0285">Flavoprotein</keyword>
<dbReference type="GeneID" id="5854162"/>
<proteinExistence type="predicted"/>
<dbReference type="RefSeq" id="XP_001729855.1">
    <property type="nucleotide sequence ID" value="XM_001729803.1"/>
</dbReference>
<reference evidence="5 6" key="1">
    <citation type="journal article" date="2007" name="Proc. Natl. Acad. Sci. U.S.A.">
        <title>Dandruff-associated Malassezia genomes reveal convergent and divergent virulence traits shared with plant and human fungal pathogens.</title>
        <authorList>
            <person name="Xu J."/>
            <person name="Saunders C.W."/>
            <person name="Hu P."/>
            <person name="Grant R.A."/>
            <person name="Boekhout T."/>
            <person name="Kuramae E.E."/>
            <person name="Kronstad J.W."/>
            <person name="Deangelis Y.M."/>
            <person name="Reeder N.L."/>
            <person name="Johnstone K.R."/>
            <person name="Leland M."/>
            <person name="Fieno A.M."/>
            <person name="Begley W.M."/>
            <person name="Sun Y."/>
            <person name="Lacey M.P."/>
            <person name="Chaudhary T."/>
            <person name="Keough T."/>
            <person name="Chu L."/>
            <person name="Sears R."/>
            <person name="Yuan B."/>
            <person name="Dawson T.L.Jr."/>
        </authorList>
    </citation>
    <scope>NUCLEOTIDE SEQUENCE [LARGE SCALE GENOMIC DNA]</scope>
    <source>
        <strain evidence="6">ATCC MYA-4612 / CBS 7966</strain>
    </source>
</reference>
<dbReference type="VEuPathDB" id="FungiDB:MGL_2841"/>
<dbReference type="AlphaFoldDB" id="A8Q616"/>
<name>A8Q616_MALGO</name>
<evidence type="ECO:0000313" key="5">
    <source>
        <dbReference type="EMBL" id="EDP42641.1"/>
    </source>
</evidence>
<dbReference type="InterPro" id="IPR036188">
    <property type="entry name" value="FAD/NAD-bd_sf"/>
</dbReference>
<dbReference type="InterPro" id="IPR051205">
    <property type="entry name" value="UbiH/COQ6_monooxygenase"/>
</dbReference>
<dbReference type="KEGG" id="mgl:MGL_2841"/>
<evidence type="ECO:0000259" key="4">
    <source>
        <dbReference type="Pfam" id="PF01494"/>
    </source>
</evidence>
<evidence type="ECO:0000313" key="6">
    <source>
        <dbReference type="Proteomes" id="UP000008837"/>
    </source>
</evidence>
<dbReference type="OrthoDB" id="683240at2759"/>
<dbReference type="Proteomes" id="UP000008837">
    <property type="component" value="Unassembled WGS sequence"/>
</dbReference>
<evidence type="ECO:0000256" key="2">
    <source>
        <dbReference type="ARBA" id="ARBA00022827"/>
    </source>
</evidence>
<dbReference type="InterPro" id="IPR018168">
    <property type="entry name" value="Ubi_Hdrlase_CS"/>
</dbReference>
<dbReference type="EMBL" id="AAYY01000010">
    <property type="protein sequence ID" value="EDP42641.1"/>
    <property type="molecule type" value="Genomic_DNA"/>
</dbReference>
<keyword evidence="2" id="KW-0274">FAD</keyword>
<feature type="domain" description="FAD-binding" evidence="4">
    <location>
        <begin position="383"/>
        <end position="417"/>
    </location>
</feature>
<dbReference type="FunCoup" id="A8Q616">
    <property type="interactions" value="225"/>
</dbReference>
<feature type="domain" description="FAD-binding" evidence="4">
    <location>
        <begin position="117"/>
        <end position="179"/>
    </location>
</feature>
<dbReference type="Pfam" id="PF01494">
    <property type="entry name" value="FAD_binding_3"/>
    <property type="match status" value="2"/>
</dbReference>
<keyword evidence="3" id="KW-0560">Oxidoreductase</keyword>
<dbReference type="PANTHER" id="PTHR43876:SF7">
    <property type="entry name" value="UBIQUINONE BIOSYNTHESIS MONOOXYGENASE COQ6, MITOCHONDRIAL"/>
    <property type="match status" value="1"/>
</dbReference>
<evidence type="ECO:0000256" key="3">
    <source>
        <dbReference type="ARBA" id="ARBA00023002"/>
    </source>
</evidence>
<accession>A8Q616</accession>
<organism evidence="5 6">
    <name type="scientific">Malassezia globosa (strain ATCC MYA-4612 / CBS 7966)</name>
    <name type="common">Dandruff-associated fungus</name>
    <dbReference type="NCBI Taxonomy" id="425265"/>
    <lineage>
        <taxon>Eukaryota</taxon>
        <taxon>Fungi</taxon>
        <taxon>Dikarya</taxon>
        <taxon>Basidiomycota</taxon>
        <taxon>Ustilaginomycotina</taxon>
        <taxon>Malasseziomycetes</taxon>
        <taxon>Malasseziales</taxon>
        <taxon>Malasseziaceae</taxon>
        <taxon>Malassezia</taxon>
    </lineage>
</organism>
<dbReference type="GO" id="GO:0071949">
    <property type="term" value="F:FAD binding"/>
    <property type="evidence" value="ECO:0007669"/>
    <property type="project" value="InterPro"/>
</dbReference>
<sequence>MHVTMIDANKVHHFGDWMSRMKEHTRPASDQHDGIPWENRVISMNLDNLSWMQDIGAYPYLDTSRMRTVERIRVWDGLTGAAAEFGSGQQALSSMVELSNLQQALYRFVQAHLPSSRVTLDILDQTKVQGIEADTSEDWPRVSVANAAGESTTIRTRLLVGADGNNSPVRKFAGIESFGWPYGCKGLVATLRSGLHTRSAEPIVDTMAWQRFLPTGTLACLPLSPTTATIVWALPPELSDPLVAMHRSAPVREDGTSSVLATLVSAGFRLPWNLLEPLLYEAPNIEPRVFEQRVLETMKSYEQAAGAQAPSAFSSAVPPWGDAVDARSVASFPLQVKHAGCYLGSSLNQQLGQSLAPSVLLNSVLTTLGLTPGGAARGGGQARTVLVGDAAHSTHPLAGQGLNLGIQDVRALCATLEDACAHGMDIGTHSALAGYERARYLPNQIMLSLTDHLHWLFATRPASAYTSPMGPLHKAVREQALKALVWARSTGLDIVNELGPLKRLLENGAGSIRTPKQE</sequence>
<dbReference type="GO" id="GO:0016491">
    <property type="term" value="F:oxidoreductase activity"/>
    <property type="evidence" value="ECO:0007669"/>
    <property type="project" value="UniProtKB-KW"/>
</dbReference>
<dbReference type="STRING" id="425265.A8Q616"/>
<keyword evidence="6" id="KW-1185">Reference proteome</keyword>
<dbReference type="PANTHER" id="PTHR43876">
    <property type="entry name" value="UBIQUINONE BIOSYNTHESIS MONOOXYGENASE COQ6, MITOCHONDRIAL"/>
    <property type="match status" value="1"/>
</dbReference>
<dbReference type="InParanoid" id="A8Q616"/>
<comment type="caution">
    <text evidence="5">The sequence shown here is derived from an EMBL/GenBank/DDBJ whole genome shotgun (WGS) entry which is preliminary data.</text>
</comment>
<dbReference type="OMA" id="VKQMQVW"/>
<dbReference type="SUPFAM" id="SSF51905">
    <property type="entry name" value="FAD/NAD(P)-binding domain"/>
    <property type="match status" value="1"/>
</dbReference>
<dbReference type="PROSITE" id="PS01304">
    <property type="entry name" value="UBIH"/>
    <property type="match status" value="1"/>
</dbReference>
<protein>
    <recommendedName>
        <fullName evidence="4">FAD-binding domain-containing protein</fullName>
    </recommendedName>
</protein>